<evidence type="ECO:0000259" key="7">
    <source>
        <dbReference type="PROSITE" id="PS50850"/>
    </source>
</evidence>
<dbReference type="Proteomes" id="UP000245956">
    <property type="component" value="Unassembled WGS sequence"/>
</dbReference>
<dbReference type="FunFam" id="1.20.1250.20:FF:000013">
    <property type="entry name" value="MFS general substrate transporter"/>
    <property type="match status" value="1"/>
</dbReference>
<evidence type="ECO:0000313" key="8">
    <source>
        <dbReference type="EMBL" id="PWI64390.1"/>
    </source>
</evidence>
<reference evidence="8 9" key="1">
    <citation type="journal article" date="2016" name="Front. Microbiol.">
        <title>Genome and transcriptome sequences reveal the specific parasitism of the nematophagous Purpureocillium lilacinum 36-1.</title>
        <authorList>
            <person name="Xie J."/>
            <person name="Li S."/>
            <person name="Mo C."/>
            <person name="Xiao X."/>
            <person name="Peng D."/>
            <person name="Wang G."/>
            <person name="Xiao Y."/>
        </authorList>
    </citation>
    <scope>NUCLEOTIDE SEQUENCE [LARGE SCALE GENOMIC DNA]</scope>
    <source>
        <strain evidence="8 9">36-1</strain>
    </source>
</reference>
<evidence type="ECO:0000313" key="9">
    <source>
        <dbReference type="Proteomes" id="UP000245956"/>
    </source>
</evidence>
<name>A0A2U3DQ60_PURLI</name>
<evidence type="ECO:0000256" key="2">
    <source>
        <dbReference type="ARBA" id="ARBA00022448"/>
    </source>
</evidence>
<dbReference type="GO" id="GO:0022857">
    <property type="term" value="F:transmembrane transporter activity"/>
    <property type="evidence" value="ECO:0007669"/>
    <property type="project" value="InterPro"/>
</dbReference>
<dbReference type="AlphaFoldDB" id="A0A2U3DQ60"/>
<keyword evidence="4 6" id="KW-1133">Transmembrane helix</keyword>
<protein>
    <recommendedName>
        <fullName evidence="7">Major facilitator superfamily (MFS) profile domain-containing protein</fullName>
    </recommendedName>
</protein>
<keyword evidence="5 6" id="KW-0472">Membrane</keyword>
<evidence type="ECO:0000256" key="3">
    <source>
        <dbReference type="ARBA" id="ARBA00022692"/>
    </source>
</evidence>
<dbReference type="PANTHER" id="PTHR43791">
    <property type="entry name" value="PERMEASE-RELATED"/>
    <property type="match status" value="1"/>
</dbReference>
<dbReference type="PANTHER" id="PTHR43791:SF47">
    <property type="entry name" value="MAJOR FACILITATOR SUPERFAMILY (MFS) PROFILE DOMAIN-CONTAINING PROTEIN-RELATED"/>
    <property type="match status" value="1"/>
</dbReference>
<dbReference type="FunFam" id="1.20.1250.20:FF:000018">
    <property type="entry name" value="MFS transporter permease"/>
    <property type="match status" value="1"/>
</dbReference>
<dbReference type="Pfam" id="PF07690">
    <property type="entry name" value="MFS_1"/>
    <property type="match status" value="1"/>
</dbReference>
<feature type="transmembrane region" description="Helical" evidence="6">
    <location>
        <begin position="292"/>
        <end position="317"/>
    </location>
</feature>
<feature type="transmembrane region" description="Helical" evidence="6">
    <location>
        <begin position="92"/>
        <end position="112"/>
    </location>
</feature>
<feature type="transmembrane region" description="Helical" evidence="6">
    <location>
        <begin position="357"/>
        <end position="378"/>
    </location>
</feature>
<evidence type="ECO:0000256" key="6">
    <source>
        <dbReference type="SAM" id="Phobius"/>
    </source>
</evidence>
<accession>A0A2U3DQ60</accession>
<evidence type="ECO:0000256" key="1">
    <source>
        <dbReference type="ARBA" id="ARBA00004141"/>
    </source>
</evidence>
<feature type="transmembrane region" description="Helical" evidence="6">
    <location>
        <begin position="149"/>
        <end position="171"/>
    </location>
</feature>
<proteinExistence type="predicted"/>
<dbReference type="InterPro" id="IPR020846">
    <property type="entry name" value="MFS_dom"/>
</dbReference>
<dbReference type="EMBL" id="LCWV01000066">
    <property type="protein sequence ID" value="PWI64390.1"/>
    <property type="molecule type" value="Genomic_DNA"/>
</dbReference>
<evidence type="ECO:0000256" key="4">
    <source>
        <dbReference type="ARBA" id="ARBA00022989"/>
    </source>
</evidence>
<feature type="transmembrane region" description="Helical" evidence="6">
    <location>
        <begin position="52"/>
        <end position="69"/>
    </location>
</feature>
<comment type="subcellular location">
    <subcellularLocation>
        <location evidence="1">Membrane</location>
        <topology evidence="1">Multi-pass membrane protein</topology>
    </subcellularLocation>
</comment>
<keyword evidence="2" id="KW-0813">Transport</keyword>
<dbReference type="SUPFAM" id="SSF103473">
    <property type="entry name" value="MFS general substrate transporter"/>
    <property type="match status" value="1"/>
</dbReference>
<feature type="transmembrane region" description="Helical" evidence="6">
    <location>
        <begin position="448"/>
        <end position="470"/>
    </location>
</feature>
<dbReference type="Gene3D" id="1.20.1250.20">
    <property type="entry name" value="MFS general substrate transporter like domains"/>
    <property type="match status" value="2"/>
</dbReference>
<dbReference type="InterPro" id="IPR036259">
    <property type="entry name" value="MFS_trans_sf"/>
</dbReference>
<feature type="transmembrane region" description="Helical" evidence="6">
    <location>
        <begin position="384"/>
        <end position="404"/>
    </location>
</feature>
<keyword evidence="3 6" id="KW-0812">Transmembrane</keyword>
<feature type="transmembrane region" description="Helical" evidence="6">
    <location>
        <begin position="124"/>
        <end position="143"/>
    </location>
</feature>
<comment type="caution">
    <text evidence="8">The sequence shown here is derived from an EMBL/GenBank/DDBJ whole genome shotgun (WGS) entry which is preliminary data.</text>
</comment>
<feature type="domain" description="Major facilitator superfamily (MFS) profile" evidence="7">
    <location>
        <begin position="56"/>
        <end position="475"/>
    </location>
</feature>
<gene>
    <name evidence="8" type="ORF">PCL_10503</name>
</gene>
<organism evidence="8 9">
    <name type="scientific">Purpureocillium lilacinum</name>
    <name type="common">Paecilomyces lilacinus</name>
    <dbReference type="NCBI Taxonomy" id="33203"/>
    <lineage>
        <taxon>Eukaryota</taxon>
        <taxon>Fungi</taxon>
        <taxon>Dikarya</taxon>
        <taxon>Ascomycota</taxon>
        <taxon>Pezizomycotina</taxon>
        <taxon>Sordariomycetes</taxon>
        <taxon>Hypocreomycetidae</taxon>
        <taxon>Hypocreales</taxon>
        <taxon>Ophiocordycipitaceae</taxon>
        <taxon>Purpureocillium</taxon>
    </lineage>
</organism>
<dbReference type="PROSITE" id="PS50850">
    <property type="entry name" value="MFS"/>
    <property type="match status" value="1"/>
</dbReference>
<feature type="transmembrane region" description="Helical" evidence="6">
    <location>
        <begin position="216"/>
        <end position="238"/>
    </location>
</feature>
<dbReference type="InterPro" id="IPR011701">
    <property type="entry name" value="MFS"/>
</dbReference>
<feature type="transmembrane region" description="Helical" evidence="6">
    <location>
        <begin position="416"/>
        <end position="436"/>
    </location>
</feature>
<feature type="transmembrane region" description="Helical" evidence="6">
    <location>
        <begin position="323"/>
        <end position="345"/>
    </location>
</feature>
<sequence>MAALAEKPETHLVLGGKVIAKDVHDSERAISYQDPDLVELNLREMKRARRLIDFRLLPALGLMYGISLMDRKNIANAAIAGMLVDLDLTTGYGYNTITLVFFITYVIFQPGMTVLCRKMGPKDFLSVITFAWGAIIIGFGFVRDWKIMVVLRLFLGLFEAGFFPGAIYLLSTWYTRFEVAKRYSIFYLTGCILAALSGILAYGLMQLEGQNGLRGWHWIFILEGVITCAIAMFAYLTLVKFPDQEVEKPSRFFLPPQEATAVLQRLEEDRGDAKLEPFSFALFLKPATEIEIWGFALIFFLTTTVSYSFAFFLPVVLRQNLQFSVAASQCLGCPPYVFAAVVMFAGSWAGDRFRKRALIIQINCLVSMIGLPIMAFHADPGVKYFGIFIAVAGVNANIPAIMAYQANNIRGQWKRAFCSATLTTFGGIGGIAGSLVFRSQDSPHYTPGMIACLVYTGLTSIVTFALTLLLRRRNKSADRGELVINESEEFRYTI</sequence>
<dbReference type="GO" id="GO:0016020">
    <property type="term" value="C:membrane"/>
    <property type="evidence" value="ECO:0007669"/>
    <property type="project" value="UniProtKB-SubCell"/>
</dbReference>
<evidence type="ECO:0000256" key="5">
    <source>
        <dbReference type="ARBA" id="ARBA00023136"/>
    </source>
</evidence>
<feature type="transmembrane region" description="Helical" evidence="6">
    <location>
        <begin position="183"/>
        <end position="204"/>
    </location>
</feature>